<accession>A0A7S7SJ84</accession>
<gene>
    <name evidence="3" type="ORF">IRI77_25830</name>
</gene>
<dbReference type="AlphaFoldDB" id="A0A7S7SJ84"/>
<evidence type="ECO:0000259" key="2">
    <source>
        <dbReference type="PROSITE" id="PS51704"/>
    </source>
</evidence>
<sequence length="281" mass="30579">MTAKLAVMLLGTLMLAEAAPKILVHGHRGARAMRPENTIAAFEYAIKAGADFLELDLAVTKDGVLVVSHDPQLNPKICKAPEGETAIHKLTLAQVRQWDCGTLKNPEFATQQPVPGEKIPTFDEVLALSSQGKFSYNVEMKSDPKKTELSVEPAEFAKLVAAAIHKHKLENRVVVQSFDFRTLVELRKIAPKIRISALYFGPAKSFVEISKEAANAEIVAPYLSLAKPEAVREAHAAGLQVVPWTANKPEIWDTLIAAGVDAIITDDPAALIEHLQAKGLR</sequence>
<dbReference type="InterPro" id="IPR017946">
    <property type="entry name" value="PLC-like_Pdiesterase_TIM-brl"/>
</dbReference>
<dbReference type="PANTHER" id="PTHR46211">
    <property type="entry name" value="GLYCEROPHOSPHORYL DIESTER PHOSPHODIESTERASE"/>
    <property type="match status" value="1"/>
</dbReference>
<dbReference type="GO" id="GO:0008081">
    <property type="term" value="F:phosphoric diester hydrolase activity"/>
    <property type="evidence" value="ECO:0007669"/>
    <property type="project" value="InterPro"/>
</dbReference>
<dbReference type="SUPFAM" id="SSF51695">
    <property type="entry name" value="PLC-like phosphodiesterases"/>
    <property type="match status" value="1"/>
</dbReference>
<evidence type="ECO:0000256" key="1">
    <source>
        <dbReference type="SAM" id="SignalP"/>
    </source>
</evidence>
<protein>
    <submittedName>
        <fullName evidence="3">Glycerophosphodiester phosphodiesterase</fullName>
    </submittedName>
</protein>
<feature type="domain" description="GP-PDE" evidence="2">
    <location>
        <begin position="22"/>
        <end position="275"/>
    </location>
</feature>
<dbReference type="Gene3D" id="3.20.20.190">
    <property type="entry name" value="Phosphatidylinositol (PI) phosphodiesterase"/>
    <property type="match status" value="1"/>
</dbReference>
<keyword evidence="4" id="KW-1185">Reference proteome</keyword>
<dbReference type="InterPro" id="IPR030395">
    <property type="entry name" value="GP_PDE_dom"/>
</dbReference>
<feature type="chain" id="PRO_5032354706" evidence="1">
    <location>
        <begin position="19"/>
        <end position="281"/>
    </location>
</feature>
<dbReference type="Pfam" id="PF03009">
    <property type="entry name" value="GDPD"/>
    <property type="match status" value="1"/>
</dbReference>
<reference evidence="3 4" key="1">
    <citation type="submission" date="2020-10" db="EMBL/GenBank/DDBJ databases">
        <title>Complete genome sequence of Paludibaculum fermentans P105T, a facultatively anaerobic acidobacterium capable of dissimilatory Fe(III) reduction.</title>
        <authorList>
            <person name="Dedysh S.N."/>
            <person name="Beletsky A.V."/>
            <person name="Kulichevskaya I.S."/>
            <person name="Mardanov A.V."/>
            <person name="Ravin N.V."/>
        </authorList>
    </citation>
    <scope>NUCLEOTIDE SEQUENCE [LARGE SCALE GENOMIC DNA]</scope>
    <source>
        <strain evidence="3 4">P105</strain>
    </source>
</reference>
<dbReference type="EMBL" id="CP063849">
    <property type="protein sequence ID" value="QOY86211.1"/>
    <property type="molecule type" value="Genomic_DNA"/>
</dbReference>
<dbReference type="PANTHER" id="PTHR46211:SF14">
    <property type="entry name" value="GLYCEROPHOSPHODIESTER PHOSPHODIESTERASE"/>
    <property type="match status" value="1"/>
</dbReference>
<dbReference type="CDD" id="cd08567">
    <property type="entry name" value="GDPD_SpGDE_like"/>
    <property type="match status" value="1"/>
</dbReference>
<evidence type="ECO:0000313" key="3">
    <source>
        <dbReference type="EMBL" id="QOY86211.1"/>
    </source>
</evidence>
<dbReference type="GO" id="GO:0006629">
    <property type="term" value="P:lipid metabolic process"/>
    <property type="evidence" value="ECO:0007669"/>
    <property type="project" value="InterPro"/>
</dbReference>
<feature type="signal peptide" evidence="1">
    <location>
        <begin position="1"/>
        <end position="18"/>
    </location>
</feature>
<organism evidence="3 4">
    <name type="scientific">Paludibaculum fermentans</name>
    <dbReference type="NCBI Taxonomy" id="1473598"/>
    <lineage>
        <taxon>Bacteria</taxon>
        <taxon>Pseudomonadati</taxon>
        <taxon>Acidobacteriota</taxon>
        <taxon>Terriglobia</taxon>
        <taxon>Bryobacterales</taxon>
        <taxon>Bryobacteraceae</taxon>
        <taxon>Paludibaculum</taxon>
    </lineage>
</organism>
<proteinExistence type="predicted"/>
<dbReference type="Proteomes" id="UP000593892">
    <property type="component" value="Chromosome"/>
</dbReference>
<name>A0A7S7SJ84_PALFE</name>
<keyword evidence="1" id="KW-0732">Signal</keyword>
<evidence type="ECO:0000313" key="4">
    <source>
        <dbReference type="Proteomes" id="UP000593892"/>
    </source>
</evidence>
<dbReference type="PROSITE" id="PS51704">
    <property type="entry name" value="GP_PDE"/>
    <property type="match status" value="1"/>
</dbReference>
<dbReference type="KEGG" id="pfer:IRI77_25830"/>